<dbReference type="InterPro" id="IPR004576">
    <property type="entry name" value="Mfd"/>
</dbReference>
<dbReference type="GO" id="GO:0005524">
    <property type="term" value="F:ATP binding"/>
    <property type="evidence" value="ECO:0007669"/>
    <property type="project" value="UniProtKB-UniRule"/>
</dbReference>
<dbReference type="Proteomes" id="UP000000771">
    <property type="component" value="Chromosome"/>
</dbReference>
<dbReference type="InterPro" id="IPR041471">
    <property type="entry name" value="UvrB_inter"/>
</dbReference>
<dbReference type="InterPro" id="IPR047112">
    <property type="entry name" value="RecG/Mfd"/>
</dbReference>
<dbReference type="SUPFAM" id="SSF143517">
    <property type="entry name" value="TRCF domain-like"/>
    <property type="match status" value="1"/>
</dbReference>
<dbReference type="PROSITE" id="PS51194">
    <property type="entry name" value="HELICASE_CTER"/>
    <property type="match status" value="1"/>
</dbReference>
<dbReference type="InterPro" id="IPR005118">
    <property type="entry name" value="TRCF_C"/>
</dbReference>
<dbReference type="GO" id="GO:0006355">
    <property type="term" value="P:regulation of DNA-templated transcription"/>
    <property type="evidence" value="ECO:0007669"/>
    <property type="project" value="UniProtKB-UniRule"/>
</dbReference>
<comment type="similarity">
    <text evidence="9">In the N-terminal section; belongs to the UvrB family.</text>
</comment>
<dbReference type="InterPro" id="IPR037235">
    <property type="entry name" value="TRCF-like_C_D7"/>
</dbReference>
<dbReference type="GO" id="GO:0000716">
    <property type="term" value="P:transcription-coupled nucleotide-excision repair, DNA damage recognition"/>
    <property type="evidence" value="ECO:0007669"/>
    <property type="project" value="UniProtKB-UniRule"/>
</dbReference>
<dbReference type="InterPro" id="IPR014001">
    <property type="entry name" value="Helicase_ATP-bd"/>
</dbReference>
<evidence type="ECO:0000256" key="2">
    <source>
        <dbReference type="ARBA" id="ARBA00022741"/>
    </source>
</evidence>
<evidence type="ECO:0000256" key="1">
    <source>
        <dbReference type="ARBA" id="ARBA00022490"/>
    </source>
</evidence>
<dbReference type="GO" id="GO:0003684">
    <property type="term" value="F:damaged DNA binding"/>
    <property type="evidence" value="ECO:0007669"/>
    <property type="project" value="InterPro"/>
</dbReference>
<dbReference type="HOGENOM" id="CLU_005122_1_3_11"/>
<accession>C7M0K8</accession>
<keyword evidence="1 9" id="KW-0963">Cytoplasm</keyword>
<dbReference type="eggNOG" id="COG1197">
    <property type="taxonomic scope" value="Bacteria"/>
</dbReference>
<dbReference type="SMART" id="SM00487">
    <property type="entry name" value="DEXDc"/>
    <property type="match status" value="1"/>
</dbReference>
<dbReference type="PROSITE" id="PS51192">
    <property type="entry name" value="HELICASE_ATP_BIND_1"/>
    <property type="match status" value="1"/>
</dbReference>
<comment type="function">
    <text evidence="9">Couples transcription and DNA repair by recognizing RNA polymerase (RNAP) stalled at DNA lesions. Mediates ATP-dependent release of RNAP and its truncated transcript from the DNA, and recruitment of nucleotide excision repair machinery to the damaged site.</text>
</comment>
<comment type="similarity">
    <text evidence="9">In the C-terminal section; belongs to the helicase family. RecG subfamily.</text>
</comment>
<keyword evidence="2 9" id="KW-0547">Nucleotide-binding</keyword>
<evidence type="ECO:0000313" key="12">
    <source>
        <dbReference type="EMBL" id="ACU54516.1"/>
    </source>
</evidence>
<dbReference type="PANTHER" id="PTHR47964:SF1">
    <property type="entry name" value="ATP-DEPENDENT DNA HELICASE HOMOLOG RECG, CHLOROPLASTIC"/>
    <property type="match status" value="1"/>
</dbReference>
<dbReference type="SMART" id="SM00982">
    <property type="entry name" value="TRCF"/>
    <property type="match status" value="1"/>
</dbReference>
<dbReference type="SUPFAM" id="SSF52540">
    <property type="entry name" value="P-loop containing nucleoside triphosphate hydrolases"/>
    <property type="match status" value="3"/>
</dbReference>
<dbReference type="GO" id="GO:0016787">
    <property type="term" value="F:hydrolase activity"/>
    <property type="evidence" value="ECO:0007669"/>
    <property type="project" value="UniProtKB-KW"/>
</dbReference>
<keyword evidence="7 9" id="KW-0238">DNA-binding</keyword>
<dbReference type="PANTHER" id="PTHR47964">
    <property type="entry name" value="ATP-DEPENDENT DNA HELICASE HOMOLOG RECG, CHLOROPLASTIC"/>
    <property type="match status" value="1"/>
</dbReference>
<dbReference type="OrthoDB" id="9804325at2"/>
<evidence type="ECO:0000256" key="7">
    <source>
        <dbReference type="ARBA" id="ARBA00023125"/>
    </source>
</evidence>
<evidence type="ECO:0000313" key="13">
    <source>
        <dbReference type="Proteomes" id="UP000000771"/>
    </source>
</evidence>
<dbReference type="GO" id="GO:0003678">
    <property type="term" value="F:DNA helicase activity"/>
    <property type="evidence" value="ECO:0007669"/>
    <property type="project" value="TreeGrafter"/>
</dbReference>
<keyword evidence="13" id="KW-1185">Reference proteome</keyword>
<dbReference type="STRING" id="525909.Afer_1594"/>
<dbReference type="InterPro" id="IPR036101">
    <property type="entry name" value="CarD-like/TRCF_RID_sf"/>
</dbReference>
<keyword evidence="6 9" id="KW-0067">ATP-binding</keyword>
<sequence length="1131" mass="122669">MASIDPHEAPLAALVEELAATVEDPPALSAAGVALAWHRLAPRRMVVVAEGDREAEAIANDLRWWLPRIPVALLPPWDTLPFERVVPSMGTTAARLRALASIVDPPDEGIVVVTTVRAALTKLVASAARLERLIVARGDELVRDELITWLEDAGYVREPQVSAAGEYAVRGSIVDVADPGLASPVRIDLFGDEVDRLAFFDPTTQRSVGDLERVELFPAREVRIDTDLAKQLEALAARVPAVADRVEAVLAGREPPEPLVPLVLGDVAPTVLDIVDEADLVLVPAKGMDAVIADRLVAEERSIREALAPTWGLEADALGSVSLMAEPERLRAVRARLVSADPAGFGARLGVSHRDLAGVFGRIRSARRDGVHVVVATHGSERARHVAQRLGEEGIDVQLASVATCLEGHGVRVAAGLDLVESVELEPASLVVIADASLVRPTAPRASVPTRTTGGLSFDDLVEGSFVVHEAYGVARYRGLVRQVVDGVSREYLELEFASADRIFLPFEHLALVAPYVGSEEPRLTRLRGGDWQRQVHRARRAAQEVAQELVVLYQRRLAATGSSITPDPVLLSEFAERFPYELTRDQERTIAEVLADLAKPVPMDRLVCGDVGFGKTEIALRAAFAVASEGRQVLVLAPTTLLAAQHAEVFRERFEGTPIRVGMLSRLSTAREAASIRAELASGELDVCIATHAALGASTRFARLGLLVIDEEQRFGVRHKEQLKEAFPGVDVLVLSATPIPRSLELSLVGIRDLSVLRTAPVDRHPILTHVGPFDPAVVTEAIRRELLREGQVFFVHNRVRDIEASARLVADLVPEARVLVAHGQLPPAALERTMAQFWHGEADVLVATTIVENGIDLARANTLIVDRAEQLGLAQLHQLRGRVGRSGRQAYAYLLTSTTGGISDIALERLRTVAENTDLGAGYRIAMRDLELRGAGTVLGMRQSGHVSEVGYELYVRLVAEEVARMDGVEEPTPDREVALDVPVSALLAEDYVAEAETRMDLYRRLARARSQAEFDQFLEELRDRFGPPPAEALALVSLAKARRRLATLGADHALVRRNPRSARLELVVGPLQPSVATRLRLERRLHGVVSRGDDLAVPLARREDALGRLEALLEILEGAPSPGVGSPQ</sequence>
<dbReference type="RefSeq" id="WP_015798995.1">
    <property type="nucleotide sequence ID" value="NC_013124.1"/>
</dbReference>
<keyword evidence="5" id="KW-0347">Helicase</keyword>
<dbReference type="EC" id="3.6.4.-" evidence="9"/>
<dbReference type="Gene3D" id="2.40.10.170">
    <property type="match status" value="1"/>
</dbReference>
<comment type="subcellular location">
    <subcellularLocation>
        <location evidence="9">Cytoplasm</location>
    </subcellularLocation>
</comment>
<dbReference type="Gene3D" id="3.90.1150.50">
    <property type="entry name" value="Transcription-repair-coupling factor, D7 domain"/>
    <property type="match status" value="1"/>
</dbReference>
<dbReference type="CDD" id="cd17991">
    <property type="entry name" value="DEXHc_TRCF"/>
    <property type="match status" value="1"/>
</dbReference>
<dbReference type="SMART" id="SM01058">
    <property type="entry name" value="CarD_TRCF"/>
    <property type="match status" value="1"/>
</dbReference>
<feature type="domain" description="Helicase ATP-binding" evidence="10">
    <location>
        <begin position="597"/>
        <end position="758"/>
    </location>
</feature>
<dbReference type="EMBL" id="CP001631">
    <property type="protein sequence ID" value="ACU54516.1"/>
    <property type="molecule type" value="Genomic_DNA"/>
</dbReference>
<dbReference type="Gene3D" id="3.40.50.11180">
    <property type="match status" value="1"/>
</dbReference>
<dbReference type="Pfam" id="PF17757">
    <property type="entry name" value="UvrB_inter"/>
    <property type="match status" value="1"/>
</dbReference>
<dbReference type="InterPro" id="IPR001650">
    <property type="entry name" value="Helicase_C-like"/>
</dbReference>
<keyword evidence="4 9" id="KW-0378">Hydrolase</keyword>
<evidence type="ECO:0000256" key="5">
    <source>
        <dbReference type="ARBA" id="ARBA00022806"/>
    </source>
</evidence>
<evidence type="ECO:0000256" key="8">
    <source>
        <dbReference type="ARBA" id="ARBA00023204"/>
    </source>
</evidence>
<keyword evidence="3 9" id="KW-0227">DNA damage</keyword>
<dbReference type="Pfam" id="PF03461">
    <property type="entry name" value="TRCF"/>
    <property type="match status" value="1"/>
</dbReference>
<proteinExistence type="inferred from homology"/>
<dbReference type="Gene3D" id="3.30.2060.10">
    <property type="entry name" value="Penicillin-binding protein 1b domain"/>
    <property type="match status" value="1"/>
</dbReference>
<evidence type="ECO:0000259" key="11">
    <source>
        <dbReference type="PROSITE" id="PS51194"/>
    </source>
</evidence>
<dbReference type="InterPro" id="IPR027417">
    <property type="entry name" value="P-loop_NTPase"/>
</dbReference>
<dbReference type="Pfam" id="PF02559">
    <property type="entry name" value="CarD_TRCF_RID"/>
    <property type="match status" value="1"/>
</dbReference>
<evidence type="ECO:0000256" key="3">
    <source>
        <dbReference type="ARBA" id="ARBA00022763"/>
    </source>
</evidence>
<dbReference type="AlphaFoldDB" id="C7M0K8"/>
<keyword evidence="8 9" id="KW-0234">DNA repair</keyword>
<dbReference type="GO" id="GO:0005737">
    <property type="term" value="C:cytoplasm"/>
    <property type="evidence" value="ECO:0007669"/>
    <property type="project" value="UniProtKB-SubCell"/>
</dbReference>
<dbReference type="SUPFAM" id="SSF141259">
    <property type="entry name" value="CarD-like"/>
    <property type="match status" value="1"/>
</dbReference>
<dbReference type="KEGG" id="afo:Afer_1594"/>
<evidence type="ECO:0000259" key="10">
    <source>
        <dbReference type="PROSITE" id="PS51192"/>
    </source>
</evidence>
<evidence type="ECO:0000256" key="4">
    <source>
        <dbReference type="ARBA" id="ARBA00022801"/>
    </source>
</evidence>
<dbReference type="NCBIfam" id="TIGR00580">
    <property type="entry name" value="mfd"/>
    <property type="match status" value="1"/>
</dbReference>
<protein>
    <recommendedName>
        <fullName evidence="9">Transcription-repair-coupling factor</fullName>
        <shortName evidence="9">TRCF</shortName>
        <ecNumber evidence="9">3.6.4.-</ecNumber>
    </recommendedName>
</protein>
<feature type="domain" description="Helicase C-terminal" evidence="11">
    <location>
        <begin position="783"/>
        <end position="933"/>
    </location>
</feature>
<dbReference type="InterPro" id="IPR003711">
    <property type="entry name" value="CarD-like/TRCF_RID"/>
</dbReference>
<dbReference type="Pfam" id="PF00271">
    <property type="entry name" value="Helicase_C"/>
    <property type="match status" value="1"/>
</dbReference>
<dbReference type="Pfam" id="PF00270">
    <property type="entry name" value="DEAD"/>
    <property type="match status" value="1"/>
</dbReference>
<reference evidence="12 13" key="1">
    <citation type="journal article" date="2009" name="Stand. Genomic Sci.">
        <title>Complete genome sequence of Acidimicrobium ferrooxidans type strain (ICP).</title>
        <authorList>
            <person name="Clum A."/>
            <person name="Nolan M."/>
            <person name="Lang E."/>
            <person name="Glavina Del Rio T."/>
            <person name="Tice H."/>
            <person name="Copeland A."/>
            <person name="Cheng J.F."/>
            <person name="Lucas S."/>
            <person name="Chen F."/>
            <person name="Bruce D."/>
            <person name="Goodwin L."/>
            <person name="Pitluck S."/>
            <person name="Ivanova N."/>
            <person name="Mavrommatis K."/>
            <person name="Mikhailova N."/>
            <person name="Pati A."/>
            <person name="Chen A."/>
            <person name="Palaniappan K."/>
            <person name="Goker M."/>
            <person name="Spring S."/>
            <person name="Land M."/>
            <person name="Hauser L."/>
            <person name="Chang Y.J."/>
            <person name="Jeffries C.C."/>
            <person name="Chain P."/>
            <person name="Bristow J."/>
            <person name="Eisen J.A."/>
            <person name="Markowitz V."/>
            <person name="Hugenholtz P."/>
            <person name="Kyrpides N.C."/>
            <person name="Klenk H.P."/>
            <person name="Lapidus A."/>
        </authorList>
    </citation>
    <scope>NUCLEOTIDE SEQUENCE [LARGE SCALE GENOMIC DNA]</scope>
    <source>
        <strain evidence="13">DSM 10331 / JCM 15462 / NBRC 103882 / ICP</strain>
    </source>
</reference>
<evidence type="ECO:0000256" key="9">
    <source>
        <dbReference type="HAMAP-Rule" id="MF_00969"/>
    </source>
</evidence>
<dbReference type="Gene3D" id="3.40.50.300">
    <property type="entry name" value="P-loop containing nucleotide triphosphate hydrolases"/>
    <property type="match status" value="2"/>
</dbReference>
<organism evidence="12 13">
    <name type="scientific">Acidimicrobium ferrooxidans (strain DSM 10331 / JCM 15462 / NBRC 103882 / ICP)</name>
    <dbReference type="NCBI Taxonomy" id="525909"/>
    <lineage>
        <taxon>Bacteria</taxon>
        <taxon>Bacillati</taxon>
        <taxon>Actinomycetota</taxon>
        <taxon>Acidimicrobiia</taxon>
        <taxon>Acidimicrobiales</taxon>
        <taxon>Acidimicrobiaceae</taxon>
        <taxon>Acidimicrobium</taxon>
    </lineage>
</organism>
<evidence type="ECO:0000256" key="6">
    <source>
        <dbReference type="ARBA" id="ARBA00022840"/>
    </source>
</evidence>
<dbReference type="SMART" id="SM00490">
    <property type="entry name" value="HELICc"/>
    <property type="match status" value="1"/>
</dbReference>
<dbReference type="HAMAP" id="MF_00969">
    <property type="entry name" value="TRCF"/>
    <property type="match status" value="1"/>
</dbReference>
<dbReference type="InterPro" id="IPR011545">
    <property type="entry name" value="DEAD/DEAH_box_helicase_dom"/>
</dbReference>
<name>C7M0K8_ACIFD</name>
<gene>
    <name evidence="9" type="primary">mfd</name>
    <name evidence="12" type="ordered locus">Afer_1594</name>
</gene>